<comment type="similarity">
    <text evidence="5">Belongs to the binding-protein-dependent transport system permease family.</text>
</comment>
<sequence>MKSIVVASAAHAPAGSAAGIEPRPAFGQQSLSLAWMMWPAVLFVGAMIIFPLVYAVWISLYDASLGAEPRFVGLGNYLGLMQDPEFRNAFKVTWLLYGAALSMQLVLGTWLGVVLNGVKWARNLVCTIAITPFMLPPVVVGMMAMVLLDPSVGIVNWFIGLIGIPPQLWLAHPTWVLASVAMVDTWQWAPFVALLVLGGLQSLPVSVFEAAEVDGVIGWRRFVFVTLPLLGPTLLTAAVLRSVDLLRFFDLVFIATRGGPGNASTTMNMYAYQQGFEFSRFGWASASMITLSLVVLCTVVVFARLRRAVSW</sequence>
<feature type="transmembrane region" description="Helical" evidence="5">
    <location>
        <begin position="94"/>
        <end position="115"/>
    </location>
</feature>
<proteinExistence type="inferred from homology"/>
<evidence type="ECO:0000256" key="2">
    <source>
        <dbReference type="ARBA" id="ARBA00022692"/>
    </source>
</evidence>
<evidence type="ECO:0000256" key="5">
    <source>
        <dbReference type="RuleBase" id="RU363032"/>
    </source>
</evidence>
<dbReference type="PANTHER" id="PTHR43759:SF1">
    <property type="entry name" value="GLUCOSE IMPORT SYSTEM PERMEASE PROTEIN GLCT"/>
    <property type="match status" value="1"/>
</dbReference>
<dbReference type="PROSITE" id="PS50928">
    <property type="entry name" value="ABC_TM1"/>
    <property type="match status" value="1"/>
</dbReference>
<comment type="caution">
    <text evidence="7">The sequence shown here is derived from an EMBL/GenBank/DDBJ whole genome shotgun (WGS) entry which is preliminary data.</text>
</comment>
<keyword evidence="5" id="KW-0813">Transport</keyword>
<protein>
    <submittedName>
        <fullName evidence="7">Carbohydrate ABC transporter permease</fullName>
    </submittedName>
</protein>
<evidence type="ECO:0000256" key="3">
    <source>
        <dbReference type="ARBA" id="ARBA00022989"/>
    </source>
</evidence>
<dbReference type="InterPro" id="IPR052730">
    <property type="entry name" value="Sugar_ABC_transporter"/>
</dbReference>
<dbReference type="EMBL" id="JBHSMX010000023">
    <property type="protein sequence ID" value="MFC5522193.1"/>
    <property type="molecule type" value="Genomic_DNA"/>
</dbReference>
<dbReference type="CDD" id="cd06261">
    <property type="entry name" value="TM_PBP2"/>
    <property type="match status" value="1"/>
</dbReference>
<dbReference type="PANTHER" id="PTHR43759">
    <property type="entry name" value="TREHALOSE TRANSPORT SYSTEM PERMEASE PROTEIN SUGA"/>
    <property type="match status" value="1"/>
</dbReference>
<keyword evidence="3 5" id="KW-1133">Transmembrane helix</keyword>
<feature type="domain" description="ABC transmembrane type-1" evidence="6">
    <location>
        <begin position="90"/>
        <end position="302"/>
    </location>
</feature>
<dbReference type="Pfam" id="PF00528">
    <property type="entry name" value="BPD_transp_1"/>
    <property type="match status" value="1"/>
</dbReference>
<organism evidence="7 8">
    <name type="scientific">Polaromonas jejuensis</name>
    <dbReference type="NCBI Taxonomy" id="457502"/>
    <lineage>
        <taxon>Bacteria</taxon>
        <taxon>Pseudomonadati</taxon>
        <taxon>Pseudomonadota</taxon>
        <taxon>Betaproteobacteria</taxon>
        <taxon>Burkholderiales</taxon>
        <taxon>Comamonadaceae</taxon>
        <taxon>Polaromonas</taxon>
    </lineage>
</organism>
<dbReference type="InterPro" id="IPR000515">
    <property type="entry name" value="MetI-like"/>
</dbReference>
<reference evidence="8" key="1">
    <citation type="journal article" date="2019" name="Int. J. Syst. Evol. Microbiol.">
        <title>The Global Catalogue of Microorganisms (GCM) 10K type strain sequencing project: providing services to taxonomists for standard genome sequencing and annotation.</title>
        <authorList>
            <consortium name="The Broad Institute Genomics Platform"/>
            <consortium name="The Broad Institute Genome Sequencing Center for Infectious Disease"/>
            <person name="Wu L."/>
            <person name="Ma J."/>
        </authorList>
    </citation>
    <scope>NUCLEOTIDE SEQUENCE [LARGE SCALE GENOMIC DNA]</scope>
    <source>
        <strain evidence="8">CGMCC 4.7277</strain>
    </source>
</reference>
<feature type="transmembrane region" description="Helical" evidence="5">
    <location>
        <begin position="191"/>
        <end position="210"/>
    </location>
</feature>
<gene>
    <name evidence="7" type="ORF">ACFPP7_14925</name>
</gene>
<dbReference type="SUPFAM" id="SSF161098">
    <property type="entry name" value="MetI-like"/>
    <property type="match status" value="1"/>
</dbReference>
<feature type="transmembrane region" description="Helical" evidence="5">
    <location>
        <begin position="121"/>
        <end position="147"/>
    </location>
</feature>
<evidence type="ECO:0000256" key="1">
    <source>
        <dbReference type="ARBA" id="ARBA00004651"/>
    </source>
</evidence>
<comment type="subcellular location">
    <subcellularLocation>
        <location evidence="1 5">Cell membrane</location>
        <topology evidence="1 5">Multi-pass membrane protein</topology>
    </subcellularLocation>
</comment>
<dbReference type="Proteomes" id="UP001596084">
    <property type="component" value="Unassembled WGS sequence"/>
</dbReference>
<feature type="transmembrane region" description="Helical" evidence="5">
    <location>
        <begin position="154"/>
        <end position="171"/>
    </location>
</feature>
<feature type="transmembrane region" description="Helical" evidence="5">
    <location>
        <begin position="222"/>
        <end position="243"/>
    </location>
</feature>
<keyword evidence="4 5" id="KW-0472">Membrane</keyword>
<name>A0ABW0QBM1_9BURK</name>
<evidence type="ECO:0000313" key="7">
    <source>
        <dbReference type="EMBL" id="MFC5522193.1"/>
    </source>
</evidence>
<dbReference type="Gene3D" id="1.10.3720.10">
    <property type="entry name" value="MetI-like"/>
    <property type="match status" value="1"/>
</dbReference>
<feature type="transmembrane region" description="Helical" evidence="5">
    <location>
        <begin position="33"/>
        <end position="60"/>
    </location>
</feature>
<accession>A0ABW0QBM1</accession>
<feature type="transmembrane region" description="Helical" evidence="5">
    <location>
        <begin position="281"/>
        <end position="303"/>
    </location>
</feature>
<evidence type="ECO:0000259" key="6">
    <source>
        <dbReference type="PROSITE" id="PS50928"/>
    </source>
</evidence>
<evidence type="ECO:0000256" key="4">
    <source>
        <dbReference type="ARBA" id="ARBA00023136"/>
    </source>
</evidence>
<dbReference type="RefSeq" id="WP_084389531.1">
    <property type="nucleotide sequence ID" value="NZ_JBHSMX010000023.1"/>
</dbReference>
<evidence type="ECO:0000313" key="8">
    <source>
        <dbReference type="Proteomes" id="UP001596084"/>
    </source>
</evidence>
<dbReference type="InterPro" id="IPR035906">
    <property type="entry name" value="MetI-like_sf"/>
</dbReference>
<keyword evidence="8" id="KW-1185">Reference proteome</keyword>
<keyword evidence="2 5" id="KW-0812">Transmembrane</keyword>